<dbReference type="Pfam" id="PF13623">
    <property type="entry name" value="SurA_N_2"/>
    <property type="match status" value="1"/>
</dbReference>
<dbReference type="InterPro" id="IPR046357">
    <property type="entry name" value="PPIase_dom_sf"/>
</dbReference>
<sequence>MFMQKLRASTKTILWIVVIAFIAWLFFELGAALTGFGGRQKPWQKGVMAEIEGVKINYTDFERMVSFAVQETLRTRPNKNLTPDELNNIREYNFYDVVRRIKLSRFDEKYRKMIFSNDVYTQILVMNPPAEVLNDSNFYTNGKFDQNKYIEVLKDPRNRDYVVNQLMKIRLDLLQELTNQDVALSFNIPQAEKAELYKLENTKFKIKYLGIKAFQIPDSLIPVELKDLQEYYKKNKEKFKRPPRAAMKLVVFNVNPTSEDTATALDRINTALDLYKQGETFENLIRDFSDDQGEFGWIRKNDTKFDTIYKALTVLKVNEVAGPFKFRDGFYLFKVEEKTRDSIKVKDIYAAIKPSENTYAEVYRKAQEFLELAKKKGFEKAAKELNLEVFDTQEFNVDGFFIPYVSFRNETVRRFVKESRKKSISDVIKDENTYKVFYLYKKDKGTIPEFEDNEVRARIKGMYISDKKMELISAELQKAMNLVRSGVDLDSIPGKLSIPCVVETTSYFTAKTIPSPFIGRDIKFSGFIYSLKKTGELYGPFISKPYGGYIVKLLERIEPTEEEIKNNSKYSVGPYSRIWDFTFREFQQKFIDISDIKDYRSYFYQY</sequence>
<dbReference type="PANTHER" id="PTHR47529:SF1">
    <property type="entry name" value="PERIPLASMIC CHAPERONE PPID"/>
    <property type="match status" value="1"/>
</dbReference>
<keyword evidence="9" id="KW-0812">Transmembrane</keyword>
<accession>A0A7V3KNQ3</accession>
<keyword evidence="9" id="KW-1133">Transmembrane helix</keyword>
<reference evidence="11" key="1">
    <citation type="journal article" date="2020" name="mSystems">
        <title>Genome- and Community-Level Interaction Insights into Carbon Utilization and Element Cycling Functions of Hydrothermarchaeota in Hydrothermal Sediment.</title>
        <authorList>
            <person name="Zhou Z."/>
            <person name="Liu Y."/>
            <person name="Xu W."/>
            <person name="Pan J."/>
            <person name="Luo Z.H."/>
            <person name="Li M."/>
        </authorList>
    </citation>
    <scope>NUCLEOTIDE SEQUENCE [LARGE SCALE GENOMIC DNA]</scope>
    <source>
        <strain evidence="11">SpSt-754</strain>
    </source>
</reference>
<evidence type="ECO:0000256" key="2">
    <source>
        <dbReference type="ARBA" id="ARBA00022475"/>
    </source>
</evidence>
<dbReference type="Gene3D" id="3.10.50.40">
    <property type="match status" value="1"/>
</dbReference>
<evidence type="ECO:0000256" key="6">
    <source>
        <dbReference type="ARBA" id="ARBA00040743"/>
    </source>
</evidence>
<keyword evidence="4 9" id="KW-0472">Membrane</keyword>
<dbReference type="AlphaFoldDB" id="A0A7V3KNQ3"/>
<evidence type="ECO:0000256" key="8">
    <source>
        <dbReference type="PROSITE-ProRule" id="PRU00278"/>
    </source>
</evidence>
<evidence type="ECO:0000256" key="4">
    <source>
        <dbReference type="ARBA" id="ARBA00023136"/>
    </source>
</evidence>
<gene>
    <name evidence="11" type="ORF">ENV38_04155</name>
</gene>
<dbReference type="GO" id="GO:0003755">
    <property type="term" value="F:peptidyl-prolyl cis-trans isomerase activity"/>
    <property type="evidence" value="ECO:0007669"/>
    <property type="project" value="UniProtKB-KW"/>
</dbReference>
<evidence type="ECO:0000256" key="7">
    <source>
        <dbReference type="ARBA" id="ARBA00042775"/>
    </source>
</evidence>
<keyword evidence="5" id="KW-0143">Chaperone</keyword>
<dbReference type="PANTHER" id="PTHR47529">
    <property type="entry name" value="PEPTIDYL-PROLYL CIS-TRANS ISOMERASE D"/>
    <property type="match status" value="1"/>
</dbReference>
<keyword evidence="8" id="KW-0413">Isomerase</keyword>
<comment type="caution">
    <text evidence="11">The sequence shown here is derived from an EMBL/GenBank/DDBJ whole genome shotgun (WGS) entry which is preliminary data.</text>
</comment>
<dbReference type="EMBL" id="DTGD01000153">
    <property type="protein sequence ID" value="HGB36077.1"/>
    <property type="molecule type" value="Genomic_DNA"/>
</dbReference>
<name>A0A7V3KNQ3_UNCW3</name>
<evidence type="ECO:0000256" key="1">
    <source>
        <dbReference type="ARBA" id="ARBA00004382"/>
    </source>
</evidence>
<dbReference type="InterPro" id="IPR052029">
    <property type="entry name" value="PpiD_chaperone"/>
</dbReference>
<keyword evidence="3" id="KW-0997">Cell inner membrane</keyword>
<keyword evidence="2" id="KW-1003">Cell membrane</keyword>
<dbReference type="PROSITE" id="PS50198">
    <property type="entry name" value="PPIC_PPIASE_2"/>
    <property type="match status" value="1"/>
</dbReference>
<evidence type="ECO:0000256" key="3">
    <source>
        <dbReference type="ARBA" id="ARBA00022519"/>
    </source>
</evidence>
<evidence type="ECO:0000256" key="5">
    <source>
        <dbReference type="ARBA" id="ARBA00023186"/>
    </source>
</evidence>
<dbReference type="InterPro" id="IPR000297">
    <property type="entry name" value="PPIase_PpiC"/>
</dbReference>
<feature type="transmembrane region" description="Helical" evidence="9">
    <location>
        <begin position="12"/>
        <end position="36"/>
    </location>
</feature>
<keyword evidence="8" id="KW-0697">Rotamase</keyword>
<dbReference type="Pfam" id="PF13145">
    <property type="entry name" value="Rotamase_2"/>
    <property type="match status" value="1"/>
</dbReference>
<evidence type="ECO:0000259" key="10">
    <source>
        <dbReference type="PROSITE" id="PS50198"/>
    </source>
</evidence>
<proteinExistence type="predicted"/>
<comment type="subcellular location">
    <subcellularLocation>
        <location evidence="1">Cell inner membrane</location>
        <topology evidence="1">Single-pass type II membrane protein</topology>
        <orientation evidence="1">Periplasmic side</orientation>
    </subcellularLocation>
</comment>
<dbReference type="SUPFAM" id="SSF54534">
    <property type="entry name" value="FKBP-like"/>
    <property type="match status" value="1"/>
</dbReference>
<evidence type="ECO:0000313" key="11">
    <source>
        <dbReference type="EMBL" id="HGB36077.1"/>
    </source>
</evidence>
<feature type="domain" description="PpiC" evidence="10">
    <location>
        <begin position="242"/>
        <end position="337"/>
    </location>
</feature>
<organism evidence="11">
    <name type="scientific">candidate division WOR-3 bacterium</name>
    <dbReference type="NCBI Taxonomy" id="2052148"/>
    <lineage>
        <taxon>Bacteria</taxon>
        <taxon>Bacteria division WOR-3</taxon>
    </lineage>
</organism>
<protein>
    <recommendedName>
        <fullName evidence="6">Periplasmic chaperone PpiD</fullName>
    </recommendedName>
    <alternativeName>
        <fullName evidence="7">Periplasmic folding chaperone</fullName>
    </alternativeName>
</protein>
<evidence type="ECO:0000256" key="9">
    <source>
        <dbReference type="SAM" id="Phobius"/>
    </source>
</evidence>
<dbReference type="GO" id="GO:0005886">
    <property type="term" value="C:plasma membrane"/>
    <property type="evidence" value="ECO:0007669"/>
    <property type="project" value="UniProtKB-SubCell"/>
</dbReference>